<dbReference type="Proteomes" id="UP000282321">
    <property type="component" value="Unassembled WGS sequence"/>
</dbReference>
<gene>
    <name evidence="1" type="ORF">DRP44_06480</name>
</gene>
<dbReference type="EMBL" id="QNBC01000094">
    <property type="protein sequence ID" value="RKX65369.1"/>
    <property type="molecule type" value="Genomic_DNA"/>
</dbReference>
<proteinExistence type="predicted"/>
<dbReference type="AlphaFoldDB" id="A0A660S6A3"/>
<evidence type="ECO:0000313" key="1">
    <source>
        <dbReference type="EMBL" id="RKX65369.1"/>
    </source>
</evidence>
<name>A0A660S6A3_UNCT6</name>
<organism evidence="1 2">
    <name type="scientific">candidate division TA06 bacterium</name>
    <dbReference type="NCBI Taxonomy" id="2250710"/>
    <lineage>
        <taxon>Bacteria</taxon>
        <taxon>Bacteria division TA06</taxon>
    </lineage>
</organism>
<sequence>MGIMFTIAIIVIFFLLIFNRASLFKMKNTDSEKAKDIIEKRYAKGDITKDEFDKMMEKLQEYGKDTKDKN</sequence>
<evidence type="ECO:0000313" key="2">
    <source>
        <dbReference type="Proteomes" id="UP000282321"/>
    </source>
</evidence>
<comment type="caution">
    <text evidence="1">The sequence shown here is derived from an EMBL/GenBank/DDBJ whole genome shotgun (WGS) entry which is preliminary data.</text>
</comment>
<reference evidence="1 2" key="1">
    <citation type="submission" date="2018-06" db="EMBL/GenBank/DDBJ databases">
        <title>Extensive metabolic versatility and redundancy in microbially diverse, dynamic hydrothermal sediments.</title>
        <authorList>
            <person name="Dombrowski N."/>
            <person name="Teske A."/>
            <person name="Baker B.J."/>
        </authorList>
    </citation>
    <scope>NUCLEOTIDE SEQUENCE [LARGE SCALE GENOMIC DNA]</scope>
    <source>
        <strain evidence="1">B35_G9</strain>
    </source>
</reference>
<accession>A0A660S6A3</accession>
<protein>
    <submittedName>
        <fullName evidence="1">SHOCT domain-containing protein</fullName>
    </submittedName>
</protein>